<dbReference type="KEGG" id="bpg:Bathy14g01820"/>
<dbReference type="InterPro" id="IPR044751">
    <property type="entry name" value="Ion_transp-like_CBS"/>
</dbReference>
<dbReference type="STRING" id="41875.K8FCR2"/>
<gene>
    <name evidence="11" type="ordered locus">Bathy14g01820</name>
</gene>
<dbReference type="PANTHER" id="PTHR12064:SF94">
    <property type="entry name" value="UNEXTENDED PROTEIN"/>
    <property type="match status" value="1"/>
</dbReference>
<feature type="transmembrane region" description="Helical" evidence="8">
    <location>
        <begin position="157"/>
        <end position="177"/>
    </location>
</feature>
<dbReference type="RefSeq" id="XP_007509311.1">
    <property type="nucleotide sequence ID" value="XM_007509249.1"/>
</dbReference>
<evidence type="ECO:0000259" key="9">
    <source>
        <dbReference type="PROSITE" id="PS51371"/>
    </source>
</evidence>
<keyword evidence="2 7" id="KW-0812">Transmembrane</keyword>
<organism evidence="11 12">
    <name type="scientific">Bathycoccus prasinos</name>
    <dbReference type="NCBI Taxonomy" id="41875"/>
    <lineage>
        <taxon>Eukaryota</taxon>
        <taxon>Viridiplantae</taxon>
        <taxon>Chlorophyta</taxon>
        <taxon>Mamiellophyceae</taxon>
        <taxon>Mamiellales</taxon>
        <taxon>Bathycoccaceae</taxon>
        <taxon>Bathycoccus</taxon>
    </lineage>
</organism>
<dbReference type="eggNOG" id="KOG2118">
    <property type="taxonomic scope" value="Eukaryota"/>
</dbReference>
<protein>
    <recommendedName>
        <fullName evidence="13">CNNM transmembrane domain-containing protein</fullName>
    </recommendedName>
</protein>
<evidence type="ECO:0000313" key="12">
    <source>
        <dbReference type="Proteomes" id="UP000198341"/>
    </source>
</evidence>
<dbReference type="CDD" id="cd04590">
    <property type="entry name" value="CBS_pair_CorC_HlyC_assoc"/>
    <property type="match status" value="1"/>
</dbReference>
<keyword evidence="4 7" id="KW-1133">Transmembrane helix</keyword>
<dbReference type="Pfam" id="PF25562">
    <property type="entry name" value="CNBH_CNNM2_C"/>
    <property type="match status" value="1"/>
</dbReference>
<dbReference type="OrthoDB" id="5353557at2759"/>
<dbReference type="Gene3D" id="3.10.580.10">
    <property type="entry name" value="CBS-domain"/>
    <property type="match status" value="1"/>
</dbReference>
<dbReference type="GO" id="GO:0016020">
    <property type="term" value="C:membrane"/>
    <property type="evidence" value="ECO:0007669"/>
    <property type="project" value="UniProtKB-SubCell"/>
</dbReference>
<feature type="transmembrane region" description="Helical" evidence="8">
    <location>
        <begin position="50"/>
        <end position="78"/>
    </location>
</feature>
<reference evidence="11 12" key="1">
    <citation type="submission" date="2011-10" db="EMBL/GenBank/DDBJ databases">
        <authorList>
            <person name="Genoscope - CEA"/>
        </authorList>
    </citation>
    <scope>NUCLEOTIDE SEQUENCE [LARGE SCALE GENOMIC DNA]</scope>
    <source>
        <strain evidence="11 12">RCC 1105</strain>
    </source>
</reference>
<dbReference type="PANTHER" id="PTHR12064">
    <property type="entry name" value="METAL TRANSPORTER CNNM"/>
    <property type="match status" value="1"/>
</dbReference>
<evidence type="ECO:0000256" key="7">
    <source>
        <dbReference type="PROSITE-ProRule" id="PRU01193"/>
    </source>
</evidence>
<evidence type="ECO:0000259" key="10">
    <source>
        <dbReference type="PROSITE" id="PS51846"/>
    </source>
</evidence>
<dbReference type="AlphaFoldDB" id="K8FCR2"/>
<evidence type="ECO:0008006" key="13">
    <source>
        <dbReference type="Google" id="ProtNLM"/>
    </source>
</evidence>
<proteinExistence type="predicted"/>
<feature type="domain" description="CBS" evidence="9">
    <location>
        <begin position="243"/>
        <end position="304"/>
    </location>
</feature>
<sequence>MSSSQERFSCVLACTNETGVSCFDTCYTAASWEFVAPATFPVWVTGLSSAILLILSALFSGLTLGLMSLDVIGLDIIAQAGDPDERKYAKVILPVRSKGNLLLCTLLLGNTAVNAFIAILLADLTDGPIGLVTSTLAIVIFGEIAPQAACSRHGLAIGAHTIWIVKCFIFLLFPFAWPISRLLDRILGRDLGNFHTQDELKHLVKIHVEHPDAREDFGAISSHDGNMLTGALEYKEKRVSDVMTTLDKVFMVNVHTRLTFTVLMSIYKSGFTRIPVYEFSRDNIVGILFTKDLILIDPDDEIEVAAVISFHGNSESGYVQTVSDSTTLDKVFLEFKASYLHMLFAYDATESVVEGIEHSEVISPANMESNHSSSKKITGIITLEDVIEAVIKDEIIDETDNYIDVNDTQSRVKSRGNARRPNPTNFMKLFEHKHLEGYEKRLSPSEINAIVAFLSVNVPEFKKIAKYEPGILRKLVQMSSLEEQDDDSCDEFDANALEKTKEANELLFTPGIHSKIESESRLIYSKGIPADFFILVLQGRVVVYAGSDDFESDIGPWCYLGQKALSLKPEFEYIPDFRAYRNGPVRILRIRRSDYLSAFNAAKISALGISNKI</sequence>
<dbReference type="SUPFAM" id="SSF54631">
    <property type="entry name" value="CBS-domain pair"/>
    <property type="match status" value="1"/>
</dbReference>
<evidence type="ECO:0000256" key="4">
    <source>
        <dbReference type="ARBA" id="ARBA00022989"/>
    </source>
</evidence>
<dbReference type="Pfam" id="PF01595">
    <property type="entry name" value="CNNM"/>
    <property type="match status" value="1"/>
</dbReference>
<keyword evidence="6" id="KW-0129">CBS domain</keyword>
<evidence type="ECO:0000256" key="3">
    <source>
        <dbReference type="ARBA" id="ARBA00022737"/>
    </source>
</evidence>
<dbReference type="PROSITE" id="PS51846">
    <property type="entry name" value="CNNM"/>
    <property type="match status" value="1"/>
</dbReference>
<dbReference type="GeneID" id="19011898"/>
<dbReference type="InterPro" id="IPR000644">
    <property type="entry name" value="CBS_dom"/>
</dbReference>
<dbReference type="InterPro" id="IPR045095">
    <property type="entry name" value="ACDP"/>
</dbReference>
<evidence type="ECO:0000256" key="8">
    <source>
        <dbReference type="SAM" id="Phobius"/>
    </source>
</evidence>
<dbReference type="GO" id="GO:0010960">
    <property type="term" value="P:magnesium ion homeostasis"/>
    <property type="evidence" value="ECO:0007669"/>
    <property type="project" value="InterPro"/>
</dbReference>
<accession>K8FCR2</accession>
<feature type="transmembrane region" description="Helical" evidence="8">
    <location>
        <begin position="128"/>
        <end position="145"/>
    </location>
</feature>
<name>K8FCR2_9CHLO</name>
<keyword evidence="5 7" id="KW-0472">Membrane</keyword>
<evidence type="ECO:0000256" key="2">
    <source>
        <dbReference type="ARBA" id="ARBA00022692"/>
    </source>
</evidence>
<dbReference type="Proteomes" id="UP000198341">
    <property type="component" value="Chromosome 14"/>
</dbReference>
<feature type="transmembrane region" description="Helical" evidence="8">
    <location>
        <begin position="99"/>
        <end position="122"/>
    </location>
</feature>
<feature type="domain" description="CNNM transmembrane" evidence="10">
    <location>
        <begin position="38"/>
        <end position="217"/>
    </location>
</feature>
<dbReference type="InterPro" id="IPR002550">
    <property type="entry name" value="CNNM"/>
</dbReference>
<evidence type="ECO:0000313" key="11">
    <source>
        <dbReference type="EMBL" id="CCO19768.1"/>
    </source>
</evidence>
<evidence type="ECO:0000256" key="5">
    <source>
        <dbReference type="ARBA" id="ARBA00023136"/>
    </source>
</evidence>
<dbReference type="EMBL" id="FO082265">
    <property type="protein sequence ID" value="CCO19768.1"/>
    <property type="molecule type" value="Genomic_DNA"/>
</dbReference>
<keyword evidence="3" id="KW-0677">Repeat</keyword>
<keyword evidence="12" id="KW-1185">Reference proteome</keyword>
<dbReference type="InterPro" id="IPR046342">
    <property type="entry name" value="CBS_dom_sf"/>
</dbReference>
<evidence type="ECO:0000256" key="1">
    <source>
        <dbReference type="ARBA" id="ARBA00004141"/>
    </source>
</evidence>
<comment type="subcellular location">
    <subcellularLocation>
        <location evidence="1">Membrane</location>
        <topology evidence="1">Multi-pass membrane protein</topology>
    </subcellularLocation>
</comment>
<evidence type="ECO:0000256" key="6">
    <source>
        <dbReference type="PROSITE-ProRule" id="PRU00703"/>
    </source>
</evidence>
<dbReference type="PROSITE" id="PS51371">
    <property type="entry name" value="CBS"/>
    <property type="match status" value="1"/>
</dbReference>